<organism evidence="2 3">
    <name type="scientific">Blastococcus carthaginiensis</name>
    <dbReference type="NCBI Taxonomy" id="3050034"/>
    <lineage>
        <taxon>Bacteria</taxon>
        <taxon>Bacillati</taxon>
        <taxon>Actinomycetota</taxon>
        <taxon>Actinomycetes</taxon>
        <taxon>Geodermatophilales</taxon>
        <taxon>Geodermatophilaceae</taxon>
        <taxon>Blastococcus</taxon>
    </lineage>
</organism>
<dbReference type="EMBL" id="JASNFN010000001">
    <property type="protein sequence ID" value="MDP5181504.1"/>
    <property type="molecule type" value="Genomic_DNA"/>
</dbReference>
<dbReference type="RefSeq" id="WP_305998224.1">
    <property type="nucleotide sequence ID" value="NZ_JASNFN010000001.1"/>
</dbReference>
<name>A0ABT9I7G4_9ACTN</name>
<feature type="transmembrane region" description="Helical" evidence="1">
    <location>
        <begin position="273"/>
        <end position="292"/>
    </location>
</feature>
<evidence type="ECO:0000313" key="2">
    <source>
        <dbReference type="EMBL" id="MDP5181504.1"/>
    </source>
</evidence>
<feature type="transmembrane region" description="Helical" evidence="1">
    <location>
        <begin position="155"/>
        <end position="173"/>
    </location>
</feature>
<feature type="transmembrane region" description="Helical" evidence="1">
    <location>
        <begin position="179"/>
        <end position="197"/>
    </location>
</feature>
<dbReference type="Proteomes" id="UP001233673">
    <property type="component" value="Unassembled WGS sequence"/>
</dbReference>
<protein>
    <submittedName>
        <fullName evidence="2">Uncharacterized protein</fullName>
    </submittedName>
</protein>
<comment type="caution">
    <text evidence="2">The sequence shown here is derived from an EMBL/GenBank/DDBJ whole genome shotgun (WGS) entry which is preliminary data.</text>
</comment>
<accession>A0ABT9I7G4</accession>
<keyword evidence="3" id="KW-1185">Reference proteome</keyword>
<sequence length="337" mass="34320">MSPLEERYRRLLRLLPEPARSRWADDMVGTYLAATTRDDPEYAEFGSPTPADRLDVLRLALRLHLGAPGATLRAVAAGRTVRLVALTGSVALATQGLVGLAMAAWVHGLVPGVPAPQLPGPLLLGPEAALGYVVDVLLVALAVCLVRGAATARPLAVAALLGLVLATSLRLGGPTTLPAVLSLVTWAVPLLAAVLVPAEPVPPRARWQVVVPALVTLLGPVVATAGWAASRPEREPGAWLLALGQPVGWWVVALVAAGAAVLSRPSATAVGRLGVAALGVALLPSLAGQLAYGVVAGYRAVVVTGLVLVAGTVLVTGSSGVRHVRALPAGATGDRSR</sequence>
<reference evidence="3" key="1">
    <citation type="submission" date="2023-05" db="EMBL/GenBank/DDBJ databases">
        <title>Draft genome of Pseudofrankia sp. BMG5.37.</title>
        <authorList>
            <person name="Gtari M."/>
            <person name="Ghodhbane F."/>
            <person name="Sbissi I."/>
        </authorList>
    </citation>
    <scope>NUCLEOTIDE SEQUENCE [LARGE SCALE GENOMIC DNA]</scope>
    <source>
        <strain evidence="3">BMG 814</strain>
    </source>
</reference>
<gene>
    <name evidence="2" type="ORF">QOZ88_02555</name>
</gene>
<feature type="transmembrane region" description="Helical" evidence="1">
    <location>
        <begin position="236"/>
        <end position="261"/>
    </location>
</feature>
<keyword evidence="1" id="KW-1133">Transmembrane helix</keyword>
<feature type="transmembrane region" description="Helical" evidence="1">
    <location>
        <begin position="83"/>
        <end position="108"/>
    </location>
</feature>
<feature type="transmembrane region" description="Helical" evidence="1">
    <location>
        <begin position="128"/>
        <end position="148"/>
    </location>
</feature>
<keyword evidence="1" id="KW-0472">Membrane</keyword>
<evidence type="ECO:0000313" key="3">
    <source>
        <dbReference type="Proteomes" id="UP001233673"/>
    </source>
</evidence>
<feature type="transmembrane region" description="Helical" evidence="1">
    <location>
        <begin position="209"/>
        <end position="230"/>
    </location>
</feature>
<evidence type="ECO:0000256" key="1">
    <source>
        <dbReference type="SAM" id="Phobius"/>
    </source>
</evidence>
<keyword evidence="1" id="KW-0812">Transmembrane</keyword>
<feature type="transmembrane region" description="Helical" evidence="1">
    <location>
        <begin position="298"/>
        <end position="317"/>
    </location>
</feature>
<proteinExistence type="predicted"/>